<feature type="region of interest" description="Disordered" evidence="1">
    <location>
        <begin position="1"/>
        <end position="76"/>
    </location>
</feature>
<protein>
    <submittedName>
        <fullName evidence="3">Uncharacterized protein</fullName>
    </submittedName>
</protein>
<accession>A0A6A2Z6M7</accession>
<proteinExistence type="predicted"/>
<feature type="transmembrane region" description="Helical" evidence="2">
    <location>
        <begin position="101"/>
        <end position="122"/>
    </location>
</feature>
<gene>
    <name evidence="3" type="ORF">F3Y22_tig00111013pilonHSYRG00302</name>
</gene>
<evidence type="ECO:0000313" key="3">
    <source>
        <dbReference type="EMBL" id="KAE8687644.1"/>
    </source>
</evidence>
<keyword evidence="2" id="KW-1133">Transmembrane helix</keyword>
<dbReference type="EMBL" id="VEPZ02001202">
    <property type="protein sequence ID" value="KAE8687644.1"/>
    <property type="molecule type" value="Genomic_DNA"/>
</dbReference>
<keyword evidence="2" id="KW-0472">Membrane</keyword>
<comment type="caution">
    <text evidence="3">The sequence shown here is derived from an EMBL/GenBank/DDBJ whole genome shotgun (WGS) entry which is preliminary data.</text>
</comment>
<dbReference type="PANTHER" id="PTHR35469:SF4">
    <property type="entry name" value="TRANSMEMBRANE PROTEIN"/>
    <property type="match status" value="1"/>
</dbReference>
<keyword evidence="4" id="KW-1185">Reference proteome</keyword>
<feature type="compositionally biased region" description="Polar residues" evidence="1">
    <location>
        <begin position="1"/>
        <end position="31"/>
    </location>
</feature>
<evidence type="ECO:0000256" key="2">
    <source>
        <dbReference type="SAM" id="Phobius"/>
    </source>
</evidence>
<dbReference type="AlphaFoldDB" id="A0A6A2Z6M7"/>
<name>A0A6A2Z6M7_HIBSY</name>
<feature type="transmembrane region" description="Helical" evidence="2">
    <location>
        <begin position="134"/>
        <end position="152"/>
    </location>
</feature>
<dbReference type="PANTHER" id="PTHR35469">
    <property type="entry name" value="TRANSMEMBRANE PROTEIN"/>
    <property type="match status" value="1"/>
</dbReference>
<evidence type="ECO:0000313" key="4">
    <source>
        <dbReference type="Proteomes" id="UP000436088"/>
    </source>
</evidence>
<keyword evidence="2" id="KW-0812">Transmembrane</keyword>
<sequence length="194" mass="21072">MNESSRYTDASTSELLNENHGSNADQSQRNAYNGGIGEGSTSNRQDTSGQVNSPPFPSDDRSSSITSSGTVQHSETRTQKHYFFTTKQVSSAIDASEKARILCSVIVAILVVLVRAGFPLLGNRFVGNIISIRPLYFILLTNVTLVMGRLLYGDHVSSRRAIAEENKPSSTEDDNWAEQLSKTLGGRIGSKEGD</sequence>
<evidence type="ECO:0000256" key="1">
    <source>
        <dbReference type="SAM" id="MobiDB-lite"/>
    </source>
</evidence>
<feature type="compositionally biased region" description="Polar residues" evidence="1">
    <location>
        <begin position="39"/>
        <end position="52"/>
    </location>
</feature>
<reference evidence="3" key="1">
    <citation type="submission" date="2019-09" db="EMBL/GenBank/DDBJ databases">
        <title>Draft genome information of white flower Hibiscus syriacus.</title>
        <authorList>
            <person name="Kim Y.-M."/>
        </authorList>
    </citation>
    <scope>NUCLEOTIDE SEQUENCE [LARGE SCALE GENOMIC DNA]</scope>
    <source>
        <strain evidence="3">YM2019G1</strain>
    </source>
</reference>
<organism evidence="3 4">
    <name type="scientific">Hibiscus syriacus</name>
    <name type="common">Rose of Sharon</name>
    <dbReference type="NCBI Taxonomy" id="106335"/>
    <lineage>
        <taxon>Eukaryota</taxon>
        <taxon>Viridiplantae</taxon>
        <taxon>Streptophyta</taxon>
        <taxon>Embryophyta</taxon>
        <taxon>Tracheophyta</taxon>
        <taxon>Spermatophyta</taxon>
        <taxon>Magnoliopsida</taxon>
        <taxon>eudicotyledons</taxon>
        <taxon>Gunneridae</taxon>
        <taxon>Pentapetalae</taxon>
        <taxon>rosids</taxon>
        <taxon>malvids</taxon>
        <taxon>Malvales</taxon>
        <taxon>Malvaceae</taxon>
        <taxon>Malvoideae</taxon>
        <taxon>Hibiscus</taxon>
    </lineage>
</organism>
<dbReference type="Proteomes" id="UP000436088">
    <property type="component" value="Unassembled WGS sequence"/>
</dbReference>